<reference evidence="1 2" key="1">
    <citation type="submission" date="2015-09" db="EMBL/GenBank/DDBJ databases">
        <title>Draft genome of the parasitic nematode Teladorsagia circumcincta isolate WARC Sus (inbred).</title>
        <authorList>
            <person name="Mitreva M."/>
        </authorList>
    </citation>
    <scope>NUCLEOTIDE SEQUENCE [LARGE SCALE GENOMIC DNA]</scope>
    <source>
        <strain evidence="1 2">S</strain>
    </source>
</reference>
<accession>A0A2G9TPW0</accession>
<name>A0A2G9TPW0_TELCI</name>
<protein>
    <submittedName>
        <fullName evidence="1">Uncharacterized protein</fullName>
    </submittedName>
</protein>
<evidence type="ECO:0000313" key="1">
    <source>
        <dbReference type="EMBL" id="PIO60039.1"/>
    </source>
</evidence>
<gene>
    <name evidence="1" type="ORF">TELCIR_18481</name>
</gene>
<feature type="non-terminal residue" evidence="1">
    <location>
        <position position="68"/>
    </location>
</feature>
<proteinExistence type="predicted"/>
<evidence type="ECO:0000313" key="2">
    <source>
        <dbReference type="Proteomes" id="UP000230423"/>
    </source>
</evidence>
<sequence length="68" mass="7616">MGGLVVLNAHDLGCHPRAAFRPDRMCGKNWSAIGKKQEKLSRRLRASFSFLVEEFKATCLLSSPEKPK</sequence>
<dbReference type="AlphaFoldDB" id="A0A2G9TPW0"/>
<organism evidence="1 2">
    <name type="scientific">Teladorsagia circumcincta</name>
    <name type="common">Brown stomach worm</name>
    <name type="synonym">Ostertagia circumcincta</name>
    <dbReference type="NCBI Taxonomy" id="45464"/>
    <lineage>
        <taxon>Eukaryota</taxon>
        <taxon>Metazoa</taxon>
        <taxon>Ecdysozoa</taxon>
        <taxon>Nematoda</taxon>
        <taxon>Chromadorea</taxon>
        <taxon>Rhabditida</taxon>
        <taxon>Rhabditina</taxon>
        <taxon>Rhabditomorpha</taxon>
        <taxon>Strongyloidea</taxon>
        <taxon>Trichostrongylidae</taxon>
        <taxon>Teladorsagia</taxon>
    </lineage>
</organism>
<dbReference type="Proteomes" id="UP000230423">
    <property type="component" value="Unassembled WGS sequence"/>
</dbReference>
<dbReference type="EMBL" id="KZ356281">
    <property type="protein sequence ID" value="PIO60039.1"/>
    <property type="molecule type" value="Genomic_DNA"/>
</dbReference>
<keyword evidence="2" id="KW-1185">Reference proteome</keyword>